<dbReference type="Gene3D" id="3.40.50.620">
    <property type="entry name" value="HUPs"/>
    <property type="match status" value="2"/>
</dbReference>
<dbReference type="Pfam" id="PF00582">
    <property type="entry name" value="Usp"/>
    <property type="match status" value="2"/>
</dbReference>
<dbReference type="InterPro" id="IPR006016">
    <property type="entry name" value="UspA"/>
</dbReference>
<dbReference type="InterPro" id="IPR006015">
    <property type="entry name" value="Universal_stress_UspA"/>
</dbReference>
<feature type="domain" description="UspA" evidence="3">
    <location>
        <begin position="159"/>
        <end position="299"/>
    </location>
</feature>
<keyword evidence="5" id="KW-1185">Reference proteome</keyword>
<reference evidence="4 5" key="1">
    <citation type="journal article" date="2014" name="Genome Announc.">
        <title>Draft Genome Sequence of Streptomyces fradiae ATCC 19609, a Strain Highly Sensitive to Antibiotics.</title>
        <authorList>
            <person name="Bekker O.B."/>
            <person name="Klimina K.M."/>
            <person name="Vatlin A.A."/>
            <person name="Zakharevich N.V."/>
            <person name="Kasianov A.S."/>
            <person name="Danilenko V.N."/>
        </authorList>
    </citation>
    <scope>NUCLEOTIDE SEQUENCE [LARGE SCALE GENOMIC DNA]</scope>
    <source>
        <strain evidence="4 5">ATCC 19609</strain>
    </source>
</reference>
<evidence type="ECO:0000256" key="1">
    <source>
        <dbReference type="ARBA" id="ARBA00008791"/>
    </source>
</evidence>
<feature type="compositionally biased region" description="Low complexity" evidence="2">
    <location>
        <begin position="200"/>
        <end position="209"/>
    </location>
</feature>
<evidence type="ECO:0000313" key="5">
    <source>
        <dbReference type="Proteomes" id="UP000028058"/>
    </source>
</evidence>
<dbReference type="PANTHER" id="PTHR46268:SF6">
    <property type="entry name" value="UNIVERSAL STRESS PROTEIN UP12"/>
    <property type="match status" value="1"/>
</dbReference>
<protein>
    <submittedName>
        <fullName evidence="4">Universal stress protein</fullName>
    </submittedName>
</protein>
<dbReference type="Proteomes" id="UP000028058">
    <property type="component" value="Unassembled WGS sequence"/>
</dbReference>
<dbReference type="OrthoDB" id="9784123at2"/>
<name>A0A420UYW2_9ACTN</name>
<organism evidence="4 5">
    <name type="scientific">Streptomyces xinghaiensis</name>
    <dbReference type="NCBI Taxonomy" id="1038928"/>
    <lineage>
        <taxon>Bacteria</taxon>
        <taxon>Bacillati</taxon>
        <taxon>Actinomycetota</taxon>
        <taxon>Actinomycetes</taxon>
        <taxon>Kitasatosporales</taxon>
        <taxon>Streptomycetaceae</taxon>
        <taxon>Streptomyces</taxon>
    </lineage>
</organism>
<dbReference type="RefSeq" id="WP_043466956.1">
    <property type="nucleotide sequence ID" value="NZ_CP134822.1"/>
</dbReference>
<dbReference type="PANTHER" id="PTHR46268">
    <property type="entry name" value="STRESS RESPONSE PROTEIN NHAX"/>
    <property type="match status" value="1"/>
</dbReference>
<accession>A0A420UYW2</accession>
<evidence type="ECO:0000259" key="3">
    <source>
        <dbReference type="Pfam" id="PF00582"/>
    </source>
</evidence>
<dbReference type="SUPFAM" id="SSF52402">
    <property type="entry name" value="Adenine nucleotide alpha hydrolases-like"/>
    <property type="match status" value="2"/>
</dbReference>
<dbReference type="InterPro" id="IPR014729">
    <property type="entry name" value="Rossmann-like_a/b/a_fold"/>
</dbReference>
<gene>
    <name evidence="4" type="ORF">SFRA_021870</name>
</gene>
<dbReference type="PRINTS" id="PR01438">
    <property type="entry name" value="UNVRSLSTRESS"/>
</dbReference>
<proteinExistence type="inferred from homology"/>
<comment type="similarity">
    <text evidence="1">Belongs to the universal stress protein A family.</text>
</comment>
<feature type="region of interest" description="Disordered" evidence="2">
    <location>
        <begin position="195"/>
        <end position="218"/>
    </location>
</feature>
<comment type="caution">
    <text evidence="4">The sequence shown here is derived from an EMBL/GenBank/DDBJ whole genome shotgun (WGS) entry which is preliminary data.</text>
</comment>
<feature type="domain" description="UspA" evidence="3">
    <location>
        <begin position="15"/>
        <end position="149"/>
    </location>
</feature>
<sequence>MVEQDPAPGATGPGPVLVGVDDAHDQQIVVRHAAAEAARRGLPLHILHAVEWPLPAGASEIYREVSAPQAQAAAVLAPFTAQAHAEHPGLNVVAEPFAGRPAAALVDRSARVSLVVVGHRGTGGFPRLPLGSVSWQVATHAECPVIVVRPGRTAAHPPHRVVVGVDPADLPAEPLRFAFAEAALRGAELTLLGAGPRPQPSAAEPAAPAGEGWEGRGVLARTPGGLEDLATAWGHEYPNVTVTTRHVTGPPATALTEASHGAELVVVGSHGRTGVRRALLGSVSAEVLHTAVCPVAVVPVRPAGG</sequence>
<evidence type="ECO:0000256" key="2">
    <source>
        <dbReference type="SAM" id="MobiDB-lite"/>
    </source>
</evidence>
<evidence type="ECO:0000313" key="4">
    <source>
        <dbReference type="EMBL" id="RKM93161.1"/>
    </source>
</evidence>
<dbReference type="AlphaFoldDB" id="A0A420UYW2"/>
<dbReference type="EMBL" id="JNAD02000011">
    <property type="protein sequence ID" value="RKM93161.1"/>
    <property type="molecule type" value="Genomic_DNA"/>
</dbReference>